<name>A0A7J7JUC9_BUGNE</name>
<organism evidence="2 3">
    <name type="scientific">Bugula neritina</name>
    <name type="common">Brown bryozoan</name>
    <name type="synonym">Sertularia neritina</name>
    <dbReference type="NCBI Taxonomy" id="10212"/>
    <lineage>
        <taxon>Eukaryota</taxon>
        <taxon>Metazoa</taxon>
        <taxon>Spiralia</taxon>
        <taxon>Lophotrochozoa</taxon>
        <taxon>Bryozoa</taxon>
        <taxon>Gymnolaemata</taxon>
        <taxon>Cheilostomatida</taxon>
        <taxon>Flustrina</taxon>
        <taxon>Buguloidea</taxon>
        <taxon>Bugulidae</taxon>
        <taxon>Bugula</taxon>
    </lineage>
</organism>
<dbReference type="InterPro" id="IPR026173">
    <property type="entry name" value="SPAG17"/>
</dbReference>
<evidence type="ECO:0000313" key="2">
    <source>
        <dbReference type="EMBL" id="KAF6029972.1"/>
    </source>
</evidence>
<feature type="region of interest" description="Disordered" evidence="1">
    <location>
        <begin position="152"/>
        <end position="180"/>
    </location>
</feature>
<dbReference type="PANTHER" id="PTHR21963:SF1">
    <property type="entry name" value="SPERM-ASSOCIATED ANTIGEN 17"/>
    <property type="match status" value="1"/>
</dbReference>
<dbReference type="GO" id="GO:0005576">
    <property type="term" value="C:extracellular region"/>
    <property type="evidence" value="ECO:0007669"/>
    <property type="project" value="GOC"/>
</dbReference>
<dbReference type="AlphaFoldDB" id="A0A7J7JUC9"/>
<dbReference type="GO" id="GO:1990716">
    <property type="term" value="C:axonemal central apparatus"/>
    <property type="evidence" value="ECO:0007669"/>
    <property type="project" value="TreeGrafter"/>
</dbReference>
<comment type="caution">
    <text evidence="2">The sequence shown here is derived from an EMBL/GenBank/DDBJ whole genome shotgun (WGS) entry which is preliminary data.</text>
</comment>
<gene>
    <name evidence="2" type="ORF">EB796_011729</name>
</gene>
<evidence type="ECO:0000256" key="1">
    <source>
        <dbReference type="SAM" id="MobiDB-lite"/>
    </source>
</evidence>
<protein>
    <submittedName>
        <fullName evidence="2">SPAG17</fullName>
    </submittedName>
</protein>
<dbReference type="OrthoDB" id="10257153at2759"/>
<keyword evidence="3" id="KW-1185">Reference proteome</keyword>
<dbReference type="EMBL" id="VXIV02001772">
    <property type="protein sequence ID" value="KAF6029972.1"/>
    <property type="molecule type" value="Genomic_DNA"/>
</dbReference>
<dbReference type="GO" id="GO:0003351">
    <property type="term" value="P:epithelial cilium movement involved in extracellular fluid movement"/>
    <property type="evidence" value="ECO:0007669"/>
    <property type="project" value="TreeGrafter"/>
</dbReference>
<evidence type="ECO:0000313" key="3">
    <source>
        <dbReference type="Proteomes" id="UP000593567"/>
    </source>
</evidence>
<dbReference type="GO" id="GO:1904158">
    <property type="term" value="P:axonemal central apparatus assembly"/>
    <property type="evidence" value="ECO:0007669"/>
    <property type="project" value="TreeGrafter"/>
</dbReference>
<dbReference type="PANTHER" id="PTHR21963">
    <property type="entry name" value="PF6"/>
    <property type="match status" value="1"/>
</dbReference>
<reference evidence="2" key="1">
    <citation type="submission" date="2020-06" db="EMBL/GenBank/DDBJ databases">
        <title>Draft genome of Bugula neritina, a colonial animal packing powerful symbionts and potential medicines.</title>
        <authorList>
            <person name="Rayko M."/>
        </authorList>
    </citation>
    <scope>NUCLEOTIDE SEQUENCE [LARGE SCALE GENOMIC DNA]</scope>
    <source>
        <strain evidence="2">Kwan_BN1</strain>
    </source>
</reference>
<dbReference type="Proteomes" id="UP000593567">
    <property type="component" value="Unassembled WGS sequence"/>
</dbReference>
<proteinExistence type="predicted"/>
<sequence>MESVDYHLYTTNKQQVTNFKFNGGGGNKWEAGLLAAPIDEEGWTSSITLVAGNKHEDKVHIDMLSHAVRSEARKLFGIVHKDSLFEEVKDLGNPKNKKGKDSPPHADICETVRPIIENGDELPLPLLCRLIKFKILWLKQIDSQRIANEKKAAADKEKGGAAKGWQTPEPPSIKGGTKLKKRGDEEEKIYIDDEPLDGASFYIIIAGFNHPHLINQLASIGIYLDSVIKVKSDVYPEPPVVQIDEENLPPKDEKTLALEEEQRVKKEKEVSELSSFWRDYPLLTGSAPEGSSLHDMAYEEITVKSEWIPENLEDDKDGEKKLYYGMQVYEEVAVKAYDVLDLKRQHKNFLKNLNLIHVPVMGETETARDGPADPTADVDMRYYRDMMNAIPQELKPQSWVRSLHLKSNLNLELMGWTTVYVNTLAA</sequence>
<accession>A0A7J7JUC9</accession>